<gene>
    <name evidence="3" type="ORF">FRX31_010796</name>
</gene>
<dbReference type="EMBL" id="JABWDY010011695">
    <property type="protein sequence ID" value="KAF5199612.1"/>
    <property type="molecule type" value="Genomic_DNA"/>
</dbReference>
<keyword evidence="4" id="KW-1185">Reference proteome</keyword>
<feature type="coiled-coil region" evidence="1">
    <location>
        <begin position="107"/>
        <end position="141"/>
    </location>
</feature>
<evidence type="ECO:0000313" key="4">
    <source>
        <dbReference type="Proteomes" id="UP000554482"/>
    </source>
</evidence>
<reference evidence="3 4" key="1">
    <citation type="submission" date="2020-06" db="EMBL/GenBank/DDBJ databases">
        <title>Transcriptomic and genomic resources for Thalictrum thalictroides and T. hernandezii: Facilitating candidate gene discovery in an emerging model plant lineage.</title>
        <authorList>
            <person name="Arias T."/>
            <person name="Riano-Pachon D.M."/>
            <person name="Di Stilio V.S."/>
        </authorList>
    </citation>
    <scope>NUCLEOTIDE SEQUENCE [LARGE SCALE GENOMIC DNA]</scope>
    <source>
        <strain evidence="4">cv. WT478/WT964</strain>
        <tissue evidence="3">Leaves</tissue>
    </source>
</reference>
<evidence type="ECO:0000256" key="2">
    <source>
        <dbReference type="SAM" id="MobiDB-lite"/>
    </source>
</evidence>
<protein>
    <submittedName>
        <fullName evidence="3">Uncharacterized protein</fullName>
    </submittedName>
</protein>
<feature type="compositionally biased region" description="Polar residues" evidence="2">
    <location>
        <begin position="74"/>
        <end position="85"/>
    </location>
</feature>
<evidence type="ECO:0000313" key="3">
    <source>
        <dbReference type="EMBL" id="KAF5199612.1"/>
    </source>
</evidence>
<feature type="compositionally biased region" description="Gly residues" evidence="2">
    <location>
        <begin position="219"/>
        <end position="231"/>
    </location>
</feature>
<proteinExistence type="predicted"/>
<comment type="caution">
    <text evidence="3">The sequence shown here is derived from an EMBL/GenBank/DDBJ whole genome shotgun (WGS) entry which is preliminary data.</text>
</comment>
<keyword evidence="1" id="KW-0175">Coiled coil</keyword>
<dbReference type="OrthoDB" id="10480295at2759"/>
<accession>A0A7J6WU90</accession>
<feature type="region of interest" description="Disordered" evidence="2">
    <location>
        <begin position="1"/>
        <end position="85"/>
    </location>
</feature>
<dbReference type="Proteomes" id="UP000554482">
    <property type="component" value="Unassembled WGS sequence"/>
</dbReference>
<sequence length="231" mass="25172">MAGKKKGGVRAKENKVEIPVSDKTQLSSKLIATEPVIARGRGRPKISQCSHNKAPPCDDQQVDPVIENSKDGESNNSHSQDGEKSVTTIEENVKHFTQILQQEMSTFRVIVAKCDELQNENHELRKKLESSLAKLEEYEKVNLLLSKSIQTFNAWFATSPTISQLGLSPLPSSTDSPKPPESQKPSQIKNTRKATGDGGETPPIATRRKISPGALKKPGFGGICRGRSFGG</sequence>
<name>A0A7J6WU90_THATH</name>
<organism evidence="3 4">
    <name type="scientific">Thalictrum thalictroides</name>
    <name type="common">Rue-anemone</name>
    <name type="synonym">Anemone thalictroides</name>
    <dbReference type="NCBI Taxonomy" id="46969"/>
    <lineage>
        <taxon>Eukaryota</taxon>
        <taxon>Viridiplantae</taxon>
        <taxon>Streptophyta</taxon>
        <taxon>Embryophyta</taxon>
        <taxon>Tracheophyta</taxon>
        <taxon>Spermatophyta</taxon>
        <taxon>Magnoliopsida</taxon>
        <taxon>Ranunculales</taxon>
        <taxon>Ranunculaceae</taxon>
        <taxon>Thalictroideae</taxon>
        <taxon>Thalictrum</taxon>
    </lineage>
</organism>
<dbReference type="AlphaFoldDB" id="A0A7J6WU90"/>
<evidence type="ECO:0000256" key="1">
    <source>
        <dbReference type="SAM" id="Coils"/>
    </source>
</evidence>
<feature type="region of interest" description="Disordered" evidence="2">
    <location>
        <begin position="167"/>
        <end position="231"/>
    </location>
</feature>